<dbReference type="PANTHER" id="PTHR23504:SF15">
    <property type="entry name" value="MAJOR FACILITATOR SUPERFAMILY (MFS) PROFILE DOMAIN-CONTAINING PROTEIN"/>
    <property type="match status" value="1"/>
</dbReference>
<feature type="transmembrane region" description="Helical" evidence="6">
    <location>
        <begin position="320"/>
        <end position="339"/>
    </location>
</feature>
<dbReference type="PANTHER" id="PTHR23504">
    <property type="entry name" value="MAJOR FACILITATOR SUPERFAMILY DOMAIN-CONTAINING PROTEIN 10"/>
    <property type="match status" value="1"/>
</dbReference>
<feature type="transmembrane region" description="Helical" evidence="6">
    <location>
        <begin position="452"/>
        <end position="472"/>
    </location>
</feature>
<dbReference type="OrthoDB" id="419616at2759"/>
<evidence type="ECO:0000259" key="7">
    <source>
        <dbReference type="PROSITE" id="PS50850"/>
    </source>
</evidence>
<feature type="domain" description="Major facilitator superfamily (MFS) profile" evidence="7">
    <location>
        <begin position="40"/>
        <end position="478"/>
    </location>
</feature>
<evidence type="ECO:0000313" key="8">
    <source>
        <dbReference type="EMBL" id="KAG1788134.1"/>
    </source>
</evidence>
<proteinExistence type="predicted"/>
<reference evidence="8" key="1">
    <citation type="journal article" date="2020" name="New Phytol.">
        <title>Comparative genomics reveals dynamic genome evolution in host specialist ectomycorrhizal fungi.</title>
        <authorList>
            <person name="Lofgren L.A."/>
            <person name="Nguyen N.H."/>
            <person name="Vilgalys R."/>
            <person name="Ruytinx J."/>
            <person name="Liao H.L."/>
            <person name="Branco S."/>
            <person name="Kuo A."/>
            <person name="LaButti K."/>
            <person name="Lipzen A."/>
            <person name="Andreopoulos W."/>
            <person name="Pangilinan J."/>
            <person name="Riley R."/>
            <person name="Hundley H."/>
            <person name="Na H."/>
            <person name="Barry K."/>
            <person name="Grigoriev I.V."/>
            <person name="Stajich J.E."/>
            <person name="Kennedy P.G."/>
        </authorList>
    </citation>
    <scope>NUCLEOTIDE SEQUENCE</scope>
    <source>
        <strain evidence="8">S12</strain>
    </source>
</reference>
<feature type="transmembrane region" description="Helical" evidence="6">
    <location>
        <begin position="167"/>
        <end position="190"/>
    </location>
</feature>
<dbReference type="InterPro" id="IPR020846">
    <property type="entry name" value="MFS_dom"/>
</dbReference>
<evidence type="ECO:0000256" key="2">
    <source>
        <dbReference type="ARBA" id="ARBA00022448"/>
    </source>
</evidence>
<comment type="caution">
    <text evidence="8">The sequence shown here is derived from an EMBL/GenBank/DDBJ whole genome shotgun (WGS) entry which is preliminary data.</text>
</comment>
<feature type="transmembrane region" description="Helical" evidence="6">
    <location>
        <begin position="210"/>
        <end position="232"/>
    </location>
</feature>
<sequence>MVTSSGSPRIANGETIVMPLVRATVPRKPKTPLPQLQTGLLLMLEIAEIAASMSIYPYINQLITEIGITRGDDAAVGYYVGLIDSLFYLAQALTVLGWSRLSDHIGRKPVLLIGLTGACISMICFGFSTAFWSLVMSRCMWGVLNGNIGVMRIVMGELTDSTNMAQGFALLPMAWSIGCFAGPLMGGMLARPQDHWPKLFINPFWGTYPYFLACALSASLLLLAFFMLLYFLEETLSSKRRPRSTIATPSVSRGINDQEAFVQQSTTDTLLWSLLTPTIVIPIASYAMLSFLDVSFRALMPLFLSTPTHLGGMGLTPSSIGLWLAFSGIVDGLFQALFLAKIVDWVGPKHLFCVSVSCFTPLMVAFPMMSWLVHTRGMVDHAIMYALLGQLILTVTWDMAFATALMFVTASAPAKNVLGVVNGLCQTSASIARALGPALTTSLFAFSKKHNILNGNAVYVVLIILSGVLRWLGSQLPDEVQDRDE</sequence>
<keyword evidence="2" id="KW-0813">Transport</keyword>
<dbReference type="GO" id="GO:0016020">
    <property type="term" value="C:membrane"/>
    <property type="evidence" value="ECO:0007669"/>
    <property type="project" value="UniProtKB-SubCell"/>
</dbReference>
<dbReference type="InterPro" id="IPR036259">
    <property type="entry name" value="MFS_trans_sf"/>
</dbReference>
<dbReference type="Pfam" id="PF07690">
    <property type="entry name" value="MFS_1"/>
    <property type="match status" value="1"/>
</dbReference>
<feature type="transmembrane region" description="Helical" evidence="6">
    <location>
        <begin position="279"/>
        <end position="300"/>
    </location>
</feature>
<dbReference type="GO" id="GO:0022857">
    <property type="term" value="F:transmembrane transporter activity"/>
    <property type="evidence" value="ECO:0007669"/>
    <property type="project" value="InterPro"/>
</dbReference>
<evidence type="ECO:0000256" key="4">
    <source>
        <dbReference type="ARBA" id="ARBA00022989"/>
    </source>
</evidence>
<feature type="transmembrane region" description="Helical" evidence="6">
    <location>
        <begin position="110"/>
        <end position="129"/>
    </location>
</feature>
<protein>
    <submittedName>
        <fullName evidence="8">Major facilitator superfamily domain-containing protein</fullName>
    </submittedName>
</protein>
<evidence type="ECO:0000256" key="3">
    <source>
        <dbReference type="ARBA" id="ARBA00022692"/>
    </source>
</evidence>
<evidence type="ECO:0000256" key="5">
    <source>
        <dbReference type="ARBA" id="ARBA00023136"/>
    </source>
</evidence>
<keyword evidence="9" id="KW-1185">Reference proteome</keyword>
<comment type="subcellular location">
    <subcellularLocation>
        <location evidence="1">Membrane</location>
        <topology evidence="1">Multi-pass membrane protein</topology>
    </subcellularLocation>
</comment>
<gene>
    <name evidence="8" type="ORF">HD556DRAFT_1405462</name>
</gene>
<evidence type="ECO:0000256" key="6">
    <source>
        <dbReference type="SAM" id="Phobius"/>
    </source>
</evidence>
<accession>A0A9P7AF80</accession>
<dbReference type="GeneID" id="64597735"/>
<dbReference type="InterPro" id="IPR011701">
    <property type="entry name" value="MFS"/>
</dbReference>
<keyword evidence="5 6" id="KW-0472">Membrane</keyword>
<feature type="transmembrane region" description="Helical" evidence="6">
    <location>
        <begin position="76"/>
        <end position="98"/>
    </location>
</feature>
<dbReference type="PROSITE" id="PS50850">
    <property type="entry name" value="MFS"/>
    <property type="match status" value="1"/>
</dbReference>
<dbReference type="EMBL" id="JABBWE010000071">
    <property type="protein sequence ID" value="KAG1788134.1"/>
    <property type="molecule type" value="Genomic_DNA"/>
</dbReference>
<name>A0A9P7AF80_9AGAM</name>
<feature type="transmembrane region" description="Helical" evidence="6">
    <location>
        <begin position="385"/>
        <end position="408"/>
    </location>
</feature>
<dbReference type="SUPFAM" id="SSF103473">
    <property type="entry name" value="MFS general substrate transporter"/>
    <property type="match status" value="1"/>
</dbReference>
<keyword evidence="4 6" id="KW-1133">Transmembrane helix</keyword>
<keyword evidence="3 6" id="KW-0812">Transmembrane</keyword>
<evidence type="ECO:0000313" key="9">
    <source>
        <dbReference type="Proteomes" id="UP000719766"/>
    </source>
</evidence>
<dbReference type="Gene3D" id="1.20.1250.20">
    <property type="entry name" value="MFS general substrate transporter like domains"/>
    <property type="match status" value="1"/>
</dbReference>
<organism evidence="8 9">
    <name type="scientific">Suillus plorans</name>
    <dbReference type="NCBI Taxonomy" id="116603"/>
    <lineage>
        <taxon>Eukaryota</taxon>
        <taxon>Fungi</taxon>
        <taxon>Dikarya</taxon>
        <taxon>Basidiomycota</taxon>
        <taxon>Agaricomycotina</taxon>
        <taxon>Agaricomycetes</taxon>
        <taxon>Agaricomycetidae</taxon>
        <taxon>Boletales</taxon>
        <taxon>Suillineae</taxon>
        <taxon>Suillaceae</taxon>
        <taxon>Suillus</taxon>
    </lineage>
</organism>
<dbReference type="Proteomes" id="UP000719766">
    <property type="component" value="Unassembled WGS sequence"/>
</dbReference>
<dbReference type="AlphaFoldDB" id="A0A9P7AF80"/>
<evidence type="ECO:0000256" key="1">
    <source>
        <dbReference type="ARBA" id="ARBA00004141"/>
    </source>
</evidence>
<dbReference type="RefSeq" id="XP_041155411.1">
    <property type="nucleotide sequence ID" value="XM_041303971.1"/>
</dbReference>
<feature type="transmembrane region" description="Helical" evidence="6">
    <location>
        <begin position="351"/>
        <end position="373"/>
    </location>
</feature>